<evidence type="ECO:0000313" key="2">
    <source>
        <dbReference type="EMBL" id="ACM58520.1"/>
    </source>
</evidence>
<dbReference type="HOGENOM" id="CLU_985548_0_0_2"/>
<sequence length="282" mass="31555">MQNTNVSTTEVSVDEQGLEPVDAEPVDAPLWPRVELQTQAKVDANHPDAGLSGLTLAAEEKALAREAEKARTRERWDRRQTSDREARTRQVAIEESKKRRDVFAERRASVDPWADPDRDDPRAGLSRDTLATVNQEARRIAKGTHGWTAAAVSRQLARRVADGAEMTTAVIHVTEQVQQALGTIMPIDTISEIARGTVSISGRWTDDWEPSHPAIQQVGLLEDDTGQIKVTVWHKSAQPLIDEGERVRLIDVATSWYDGRVSVALTGWSRVDFPERDRWWDA</sequence>
<organism evidence="2 3">
    <name type="scientific">Halorubrum lacusprofundi (strain ATCC 49239 / DSM 5036 / JCM 8891 / ACAM 34)</name>
    <dbReference type="NCBI Taxonomy" id="416348"/>
    <lineage>
        <taxon>Archaea</taxon>
        <taxon>Methanobacteriati</taxon>
        <taxon>Methanobacteriota</taxon>
        <taxon>Stenosarchaea group</taxon>
        <taxon>Halobacteria</taxon>
        <taxon>Halobacteriales</taxon>
        <taxon>Haloferacaceae</taxon>
        <taxon>Halorubrum</taxon>
    </lineage>
</organism>
<feature type="compositionally biased region" description="Acidic residues" evidence="1">
    <location>
        <begin position="12"/>
        <end position="25"/>
    </location>
</feature>
<dbReference type="RefSeq" id="WP_015911506.1">
    <property type="nucleotide sequence ID" value="NC_012028.1"/>
</dbReference>
<feature type="region of interest" description="Disordered" evidence="1">
    <location>
        <begin position="111"/>
        <end position="131"/>
    </location>
</feature>
<dbReference type="GeneID" id="95969966"/>
<dbReference type="InterPro" id="IPR012340">
    <property type="entry name" value="NA-bd_OB-fold"/>
</dbReference>
<name>B9LWD0_HALLT</name>
<evidence type="ECO:0000313" key="3">
    <source>
        <dbReference type="Proteomes" id="UP000000740"/>
    </source>
</evidence>
<dbReference type="Gene3D" id="2.40.50.140">
    <property type="entry name" value="Nucleic acid-binding proteins"/>
    <property type="match status" value="1"/>
</dbReference>
<dbReference type="EMBL" id="CP001366">
    <property type="protein sequence ID" value="ACM58520.1"/>
    <property type="molecule type" value="Genomic_DNA"/>
</dbReference>
<feature type="compositionally biased region" description="Polar residues" evidence="1">
    <location>
        <begin position="1"/>
        <end position="11"/>
    </location>
</feature>
<dbReference type="eggNOG" id="arCOG01510">
    <property type="taxonomic scope" value="Archaea"/>
</dbReference>
<gene>
    <name evidence="2" type="ordered locus">Hlac_2973</name>
</gene>
<reference evidence="2 3" key="1">
    <citation type="journal article" date="2016" name="Stand. Genomic Sci.">
        <title>Complete genome sequence of the Antarctic Halorubrum lacusprofundi type strain ACAM 34.</title>
        <authorList>
            <person name="Anderson I.J."/>
            <person name="DasSarma P."/>
            <person name="Lucas S."/>
            <person name="Copeland A."/>
            <person name="Lapidus A."/>
            <person name="Del Rio T.G."/>
            <person name="Tice H."/>
            <person name="Dalin E."/>
            <person name="Bruce D.C."/>
            <person name="Goodwin L."/>
            <person name="Pitluck S."/>
            <person name="Sims D."/>
            <person name="Brettin T.S."/>
            <person name="Detter J.C."/>
            <person name="Han C.S."/>
            <person name="Larimer F."/>
            <person name="Hauser L."/>
            <person name="Land M."/>
            <person name="Ivanova N."/>
            <person name="Richardson P."/>
            <person name="Cavicchioli R."/>
            <person name="DasSarma S."/>
            <person name="Woese C.R."/>
            <person name="Kyrpides N.C."/>
        </authorList>
    </citation>
    <scope>NUCLEOTIDE SEQUENCE [LARGE SCALE GENOMIC DNA]</scope>
    <source>
        <strain evidence="3">ATCC 49239 / DSM 5036 / JCM 8891 / ACAM 34</strain>
    </source>
</reference>
<dbReference type="Proteomes" id="UP000000740">
    <property type="component" value="Chromosome 2"/>
</dbReference>
<dbReference type="AlphaFoldDB" id="B9LWD0"/>
<dbReference type="KEGG" id="hla:Hlac_2973"/>
<proteinExistence type="predicted"/>
<feature type="region of interest" description="Disordered" evidence="1">
    <location>
        <begin position="1"/>
        <end position="32"/>
    </location>
</feature>
<feature type="region of interest" description="Disordered" evidence="1">
    <location>
        <begin position="62"/>
        <end position="92"/>
    </location>
</feature>
<accession>B9LWD0</accession>
<feature type="compositionally biased region" description="Basic and acidic residues" evidence="1">
    <location>
        <begin position="111"/>
        <end position="122"/>
    </location>
</feature>
<dbReference type="SUPFAM" id="SSF50249">
    <property type="entry name" value="Nucleic acid-binding proteins"/>
    <property type="match status" value="1"/>
</dbReference>
<dbReference type="CDD" id="cd04491">
    <property type="entry name" value="SoSSB_OBF"/>
    <property type="match status" value="1"/>
</dbReference>
<evidence type="ECO:0000256" key="1">
    <source>
        <dbReference type="SAM" id="MobiDB-lite"/>
    </source>
</evidence>
<protein>
    <submittedName>
        <fullName evidence="2">Nucleic acid binding OB-fold tRNA/helicase-type</fullName>
    </submittedName>
</protein>
<keyword evidence="3" id="KW-1185">Reference proteome</keyword>